<dbReference type="InterPro" id="IPR036513">
    <property type="entry name" value="STAS_dom_sf"/>
</dbReference>
<accession>A0A382JMB4</accession>
<dbReference type="Pfam" id="PF01740">
    <property type="entry name" value="STAS"/>
    <property type="match status" value="1"/>
</dbReference>
<dbReference type="SUPFAM" id="SSF52091">
    <property type="entry name" value="SpoIIaa-like"/>
    <property type="match status" value="1"/>
</dbReference>
<feature type="domain" description="STAS" evidence="1">
    <location>
        <begin position="4"/>
        <end position="113"/>
    </location>
</feature>
<reference evidence="2" key="1">
    <citation type="submission" date="2018-05" db="EMBL/GenBank/DDBJ databases">
        <authorList>
            <person name="Lanie J.A."/>
            <person name="Ng W.-L."/>
            <person name="Kazmierczak K.M."/>
            <person name="Andrzejewski T.M."/>
            <person name="Davidsen T.M."/>
            <person name="Wayne K.J."/>
            <person name="Tettelin H."/>
            <person name="Glass J.I."/>
            <person name="Rusch D."/>
            <person name="Podicherti R."/>
            <person name="Tsui H.-C.T."/>
            <person name="Winkler M.E."/>
        </authorList>
    </citation>
    <scope>NUCLEOTIDE SEQUENCE</scope>
</reference>
<dbReference type="AlphaFoldDB" id="A0A382JMB4"/>
<gene>
    <name evidence="2" type="ORF">METZ01_LOCUS265689</name>
</gene>
<name>A0A382JMB4_9ZZZZ</name>
<organism evidence="2">
    <name type="scientific">marine metagenome</name>
    <dbReference type="NCBI Taxonomy" id="408172"/>
    <lineage>
        <taxon>unclassified sequences</taxon>
        <taxon>metagenomes</taxon>
        <taxon>ecological metagenomes</taxon>
    </lineage>
</organism>
<evidence type="ECO:0000313" key="2">
    <source>
        <dbReference type="EMBL" id="SVC12835.1"/>
    </source>
</evidence>
<protein>
    <recommendedName>
        <fullName evidence="1">STAS domain-containing protein</fullName>
    </recommendedName>
</protein>
<dbReference type="GO" id="GO:0043856">
    <property type="term" value="F:anti-sigma factor antagonist activity"/>
    <property type="evidence" value="ECO:0007669"/>
    <property type="project" value="TreeGrafter"/>
</dbReference>
<evidence type="ECO:0000259" key="1">
    <source>
        <dbReference type="PROSITE" id="PS50801"/>
    </source>
</evidence>
<dbReference type="InterPro" id="IPR002645">
    <property type="entry name" value="STAS_dom"/>
</dbReference>
<dbReference type="CDD" id="cd07043">
    <property type="entry name" value="STAS_anti-anti-sigma_factors"/>
    <property type="match status" value="1"/>
</dbReference>
<proteinExistence type="predicted"/>
<dbReference type="PROSITE" id="PS50801">
    <property type="entry name" value="STAS"/>
    <property type="match status" value="1"/>
</dbReference>
<dbReference type="PANTHER" id="PTHR33495">
    <property type="entry name" value="ANTI-SIGMA FACTOR ANTAGONIST TM_1081-RELATED-RELATED"/>
    <property type="match status" value="1"/>
</dbReference>
<sequence>MSTESIPVTVNGKVAIVTAPGYVNEKSAEAISEECSGLINDGVSLVLIDMRDCRMVNSVGVAIIIEIIEVLGEQGGGLSFCSLSETIAKTFQIMGLKELAGMYSDQEEALAALAAA</sequence>
<dbReference type="EMBL" id="UINC01075037">
    <property type="protein sequence ID" value="SVC12835.1"/>
    <property type="molecule type" value="Genomic_DNA"/>
</dbReference>
<dbReference type="Gene3D" id="3.30.750.24">
    <property type="entry name" value="STAS domain"/>
    <property type="match status" value="1"/>
</dbReference>